<sequence>MDTRLLGSPIGRPPGNCGSVDATSMMASLPLSGHRIGAPETPQVYKKPLKILSIRYLLGGTIGRGSYGKVRRILAPAF</sequence>
<accession>A0A0R3TD81</accession>
<evidence type="ECO:0000313" key="1">
    <source>
        <dbReference type="EMBL" id="VDO00878.1"/>
    </source>
</evidence>
<dbReference type="AlphaFoldDB" id="A0A0R3TD81"/>
<gene>
    <name evidence="1" type="ORF">HNAJ_LOCUS5018</name>
</gene>
<name>A0A0R3TD81_RODNA</name>
<reference evidence="1 2" key="2">
    <citation type="submission" date="2018-11" db="EMBL/GenBank/DDBJ databases">
        <authorList>
            <consortium name="Pathogen Informatics"/>
        </authorList>
    </citation>
    <scope>NUCLEOTIDE SEQUENCE [LARGE SCALE GENOMIC DNA]</scope>
</reference>
<dbReference type="Proteomes" id="UP000278807">
    <property type="component" value="Unassembled WGS sequence"/>
</dbReference>
<evidence type="ECO:0000313" key="3">
    <source>
        <dbReference type="WBParaSite" id="HNAJ_0000502001-mRNA-1"/>
    </source>
</evidence>
<dbReference type="EMBL" id="UZAE01003949">
    <property type="protein sequence ID" value="VDO00878.1"/>
    <property type="molecule type" value="Genomic_DNA"/>
</dbReference>
<protein>
    <submittedName>
        <fullName evidence="3">Protein kinase domain-containing protein</fullName>
    </submittedName>
</protein>
<reference evidence="3" key="1">
    <citation type="submission" date="2017-02" db="UniProtKB">
        <authorList>
            <consortium name="WormBaseParasite"/>
        </authorList>
    </citation>
    <scope>IDENTIFICATION</scope>
</reference>
<evidence type="ECO:0000313" key="2">
    <source>
        <dbReference type="Proteomes" id="UP000278807"/>
    </source>
</evidence>
<organism evidence="3">
    <name type="scientific">Rodentolepis nana</name>
    <name type="common">Dwarf tapeworm</name>
    <name type="synonym">Hymenolepis nana</name>
    <dbReference type="NCBI Taxonomy" id="102285"/>
    <lineage>
        <taxon>Eukaryota</taxon>
        <taxon>Metazoa</taxon>
        <taxon>Spiralia</taxon>
        <taxon>Lophotrochozoa</taxon>
        <taxon>Platyhelminthes</taxon>
        <taxon>Cestoda</taxon>
        <taxon>Eucestoda</taxon>
        <taxon>Cyclophyllidea</taxon>
        <taxon>Hymenolepididae</taxon>
        <taxon>Rodentolepis</taxon>
    </lineage>
</organism>
<keyword evidence="2" id="KW-1185">Reference proteome</keyword>
<proteinExistence type="predicted"/>
<dbReference type="OrthoDB" id="68483at2759"/>
<dbReference type="WBParaSite" id="HNAJ_0000502001-mRNA-1">
    <property type="protein sequence ID" value="HNAJ_0000502001-mRNA-1"/>
    <property type="gene ID" value="HNAJ_0000502001"/>
</dbReference>